<dbReference type="Proteomes" id="UP000530660">
    <property type="component" value="Unassembled WGS sequence"/>
</dbReference>
<feature type="domain" description="GLTSCR protein conserved" evidence="3">
    <location>
        <begin position="286"/>
        <end position="363"/>
    </location>
</feature>
<dbReference type="Pfam" id="PF15249">
    <property type="entry name" value="GLTSCR1"/>
    <property type="match status" value="1"/>
</dbReference>
<dbReference type="EMBL" id="VWRR01000003">
    <property type="protein sequence ID" value="KAF6004519.1"/>
    <property type="molecule type" value="Genomic_DNA"/>
</dbReference>
<accession>A0A7J7IP88</accession>
<evidence type="ECO:0000256" key="2">
    <source>
        <dbReference type="SAM" id="MobiDB-lite"/>
    </source>
</evidence>
<name>A0A7J7IP88_9RHOD</name>
<sequence length="386" mass="42643">MFTHKDVTMGSGRSPASAFVGGLKRSESSLVPEEATEEACDLVGIAGSQADVGGILRGAALASTERLKAELQPLEDCLRRREQQLAAVTLALRAKRNGSTGGCGATLEELDSARKKLEIELFRLRQATLELQQRIGSTTDRGKASLEELDKALGIKEVVDSRDSLKSSEEDTQRAQLHKQFQESLTLGAVLTALQRLRREEAEERISETRAAVRRAVSAGNALSTLFQVASQQGLEETALECSASELRDTKPADLSQLPQCKLLVPGTELSQKRRRLEMAPTRDYMKVLQPDAQTPFSNKVDAWQRLEPYHVFFGELGPKVHKMTSCGSTTPQIDESAQTRLERFMARARDRFTKICARFDAIASVQELVIESGRLHHVKRFEAPL</sequence>
<evidence type="ECO:0000259" key="3">
    <source>
        <dbReference type="Pfam" id="PF15249"/>
    </source>
</evidence>
<evidence type="ECO:0000313" key="4">
    <source>
        <dbReference type="EMBL" id="KAF6004519.1"/>
    </source>
</evidence>
<proteinExistence type="predicted"/>
<feature type="coiled-coil region" evidence="1">
    <location>
        <begin position="107"/>
        <end position="134"/>
    </location>
</feature>
<keyword evidence="1" id="KW-0175">Coiled coil</keyword>
<protein>
    <recommendedName>
        <fullName evidence="3">GLTSCR protein conserved domain-containing protein</fullName>
    </recommendedName>
</protein>
<gene>
    <name evidence="4" type="ORF">F1559_003696</name>
</gene>
<dbReference type="OrthoDB" id="2556847at2759"/>
<evidence type="ECO:0000256" key="1">
    <source>
        <dbReference type="SAM" id="Coils"/>
    </source>
</evidence>
<feature type="region of interest" description="Disordered" evidence="2">
    <location>
        <begin position="1"/>
        <end position="20"/>
    </location>
</feature>
<dbReference type="AlphaFoldDB" id="A0A7J7IP88"/>
<comment type="caution">
    <text evidence="4">The sequence shown here is derived from an EMBL/GenBank/DDBJ whole genome shotgun (WGS) entry which is preliminary data.</text>
</comment>
<organism evidence="4 5">
    <name type="scientific">Cyanidiococcus yangmingshanensis</name>
    <dbReference type="NCBI Taxonomy" id="2690220"/>
    <lineage>
        <taxon>Eukaryota</taxon>
        <taxon>Rhodophyta</taxon>
        <taxon>Bangiophyceae</taxon>
        <taxon>Cyanidiales</taxon>
        <taxon>Cyanidiaceae</taxon>
        <taxon>Cyanidiococcus</taxon>
    </lineage>
</organism>
<dbReference type="InterPro" id="IPR015671">
    <property type="entry name" value="GSCR1_dom"/>
</dbReference>
<evidence type="ECO:0000313" key="5">
    <source>
        <dbReference type="Proteomes" id="UP000530660"/>
    </source>
</evidence>
<keyword evidence="5" id="KW-1185">Reference proteome</keyword>
<reference evidence="4 5" key="1">
    <citation type="journal article" date="2020" name="J. Phycol.">
        <title>Comparative genome analysis reveals Cyanidiococcus gen. nov., a new extremophilic red algal genus sister to Cyanidioschyzon (Cyanidioschyzonaceae, Rhodophyta).</title>
        <authorList>
            <person name="Liu S.-L."/>
            <person name="Chiang Y.-R."/>
            <person name="Yoon H.S."/>
            <person name="Fu H.-Y."/>
        </authorList>
    </citation>
    <scope>NUCLEOTIDE SEQUENCE [LARGE SCALE GENOMIC DNA]</scope>
    <source>
        <strain evidence="4 5">THAL066</strain>
    </source>
</reference>